<dbReference type="Proteomes" id="UP001165430">
    <property type="component" value="Unassembled WGS sequence"/>
</dbReference>
<organism evidence="1 2">
    <name type="scientific">Belliella alkalica</name>
    <dbReference type="NCBI Taxonomy" id="1730871"/>
    <lineage>
        <taxon>Bacteria</taxon>
        <taxon>Pseudomonadati</taxon>
        <taxon>Bacteroidota</taxon>
        <taxon>Cytophagia</taxon>
        <taxon>Cytophagales</taxon>
        <taxon>Cyclobacteriaceae</taxon>
        <taxon>Belliella</taxon>
    </lineage>
</organism>
<accession>A0ABS9V7Z9</accession>
<evidence type="ECO:0000313" key="1">
    <source>
        <dbReference type="EMBL" id="MCH7412546.1"/>
    </source>
</evidence>
<gene>
    <name evidence="1" type="ORF">MM213_03540</name>
</gene>
<sequence length="314" mass="35625">MLRKINITILLLVNSFIGFGQEFAKEKTRSHIQVEGTNVFMVPPSLFESSNNFKGFQNPIDQTAMIMILEIPGPFSEVLKGFDPEMLKSQGMEIIRKSEIIVSDLDGLLIDIDQSVNGMKFSKQLVVYGNEKSSTLINGTFLKDSLQLGERIRQSILTTFVDSDLISNPREALNYSLNEESGSLKFNYVIGNGMLFNRDLKIPTESLDKATLLTEKSFDKVEIKNQKLFCISRVKKYPKDFSVIPSKGINEIQIDNLHGFELFAKNNDNESEEMYQVILFDENGGYYLFLGTYLKDSKDAVSDIKSIVNTFKRK</sequence>
<dbReference type="EMBL" id="JAKZGO010000002">
    <property type="protein sequence ID" value="MCH7412546.1"/>
    <property type="molecule type" value="Genomic_DNA"/>
</dbReference>
<proteinExistence type="predicted"/>
<comment type="caution">
    <text evidence="1">The sequence shown here is derived from an EMBL/GenBank/DDBJ whole genome shotgun (WGS) entry which is preliminary data.</text>
</comment>
<name>A0ABS9V7Z9_9BACT</name>
<protein>
    <submittedName>
        <fullName evidence="1">Uncharacterized protein</fullName>
    </submittedName>
</protein>
<evidence type="ECO:0000313" key="2">
    <source>
        <dbReference type="Proteomes" id="UP001165430"/>
    </source>
</evidence>
<dbReference type="RefSeq" id="WP_241410128.1">
    <property type="nucleotide sequence ID" value="NZ_JAKZGO010000002.1"/>
</dbReference>
<keyword evidence="2" id="KW-1185">Reference proteome</keyword>
<reference evidence="1" key="1">
    <citation type="submission" date="2022-03" db="EMBL/GenBank/DDBJ databases">
        <title>De novo assembled genomes of Belliella spp. (Cyclobacteriaceae) strains.</title>
        <authorList>
            <person name="Szabo A."/>
            <person name="Korponai K."/>
            <person name="Felfoldi T."/>
        </authorList>
    </citation>
    <scope>NUCLEOTIDE SEQUENCE</scope>
    <source>
        <strain evidence="1">DSM 111903</strain>
    </source>
</reference>